<evidence type="ECO:0000256" key="7">
    <source>
        <dbReference type="ARBA" id="ARBA00047599"/>
    </source>
</evidence>
<dbReference type="InterPro" id="IPR023753">
    <property type="entry name" value="FAD/NAD-binding_dom"/>
</dbReference>
<reference evidence="10 11" key="1">
    <citation type="submission" date="2018-09" db="EMBL/GenBank/DDBJ databases">
        <authorList>
            <person name="Postec A."/>
        </authorList>
    </citation>
    <scope>NUCLEOTIDE SEQUENCE [LARGE SCALE GENOMIC DNA]</scope>
    <source>
        <strain evidence="10">70B-A</strain>
    </source>
</reference>
<dbReference type="Pfam" id="PF07992">
    <property type="entry name" value="Pyr_redox_2"/>
    <property type="match status" value="1"/>
</dbReference>
<dbReference type="AlphaFoldDB" id="A0A3P7P0W1"/>
<keyword evidence="4" id="KW-0274">FAD</keyword>
<dbReference type="Gene3D" id="3.50.50.100">
    <property type="match status" value="1"/>
</dbReference>
<sequence>MGNEKHIVVLGAGYGGILTAKKLARKFKKKEDIKITLIDKNTYHTMLTELHEVAAGRVPEESIRIDLDKIFEGRNVDVVLDEIKNIDFEKKELTGDLNTYAYDYLVLGTGSKPTFYGCKGAEENALTLWSYEDALKIKYHILEAFGKASVEKTPDKRAHLLTFVVVGCGFTGIEMIGELAEWTDKLCFNFNIPREEVKLMVVDLLPRVLPMFKDKLIHKTEKRLEKLGVEVLTRSNIIEVNKNSISIEGKEPIPTYTTIWAAGVEGSDLMGTLKKEHFSKGPRNRVQTDQYLRSESHDDVFVVGDNIFFIPEGEEQPVPQMVENAEHSSALVAGNIIATIKKEPLKPYKPKFHGAMVSIGGKYGVAQVGTPKNQMVYSGFLAMLIKHMINMVYFLQVSGFNKAWTYMMHEFFHVEDRRSFLGGHFSKRSPNFFLVPLRLFLGLKWLLEGLAKLPRIMENPNDIFLIPAKLPTSGASEEWVEEATEVIVWTTSLPLPQFVEDIVSWMLNLSHGAALPVPEFVTNMVDASMDMVFYTSTGDFTAMASIFQTGMVLGEIAVGGALIIGLFTALASIGSIIMGIMIWSSNMAPVEMLWYLAAGFALIGGSGSTFGLDYYVLPFLKKQWMKLKVVKKWYLFT</sequence>
<dbReference type="Proteomes" id="UP000279029">
    <property type="component" value="Chromosome"/>
</dbReference>
<dbReference type="EC" id="1.6.5.9" evidence="2"/>
<feature type="domain" description="FAD/NAD(P)-binding" evidence="9">
    <location>
        <begin position="6"/>
        <end position="326"/>
    </location>
</feature>
<dbReference type="SUPFAM" id="SSF51905">
    <property type="entry name" value="FAD/NAD(P)-binding domain"/>
    <property type="match status" value="2"/>
</dbReference>
<organism evidence="10 11">
    <name type="scientific">Petrocella atlantisensis</name>
    <dbReference type="NCBI Taxonomy" id="2173034"/>
    <lineage>
        <taxon>Bacteria</taxon>
        <taxon>Bacillati</taxon>
        <taxon>Bacillota</taxon>
        <taxon>Clostridia</taxon>
        <taxon>Lachnospirales</taxon>
        <taxon>Vallitaleaceae</taxon>
        <taxon>Petrocella</taxon>
    </lineage>
</organism>
<dbReference type="PANTHER" id="PTHR43706:SF47">
    <property type="entry name" value="EXTERNAL NADH-UBIQUINONE OXIDOREDUCTASE 1, MITOCHONDRIAL-RELATED"/>
    <property type="match status" value="1"/>
</dbReference>
<keyword evidence="11" id="KW-1185">Reference proteome</keyword>
<keyword evidence="8" id="KW-0812">Transmembrane</keyword>
<protein>
    <recommendedName>
        <fullName evidence="2">NADH:ubiquinone reductase (non-electrogenic)</fullName>
        <ecNumber evidence="2">1.6.5.9</ecNumber>
    </recommendedName>
</protein>
<dbReference type="RefSeq" id="WP_125138061.1">
    <property type="nucleotide sequence ID" value="NZ_LR130778.1"/>
</dbReference>
<dbReference type="PRINTS" id="PR00368">
    <property type="entry name" value="FADPNR"/>
</dbReference>
<evidence type="ECO:0000256" key="6">
    <source>
        <dbReference type="ARBA" id="ARBA00023027"/>
    </source>
</evidence>
<keyword evidence="6" id="KW-0520">NAD</keyword>
<dbReference type="InterPro" id="IPR045024">
    <property type="entry name" value="NDH-2"/>
</dbReference>
<dbReference type="EMBL" id="LR130778">
    <property type="protein sequence ID" value="VDN49014.1"/>
    <property type="molecule type" value="Genomic_DNA"/>
</dbReference>
<evidence type="ECO:0000256" key="8">
    <source>
        <dbReference type="SAM" id="Phobius"/>
    </source>
</evidence>
<feature type="transmembrane region" description="Helical" evidence="8">
    <location>
        <begin position="556"/>
        <end position="582"/>
    </location>
</feature>
<keyword evidence="5" id="KW-0560">Oxidoreductase</keyword>
<dbReference type="PRINTS" id="PR00411">
    <property type="entry name" value="PNDRDTASEI"/>
</dbReference>
<name>A0A3P7P0W1_9FIRM</name>
<evidence type="ECO:0000256" key="3">
    <source>
        <dbReference type="ARBA" id="ARBA00022630"/>
    </source>
</evidence>
<keyword evidence="8" id="KW-1133">Transmembrane helix</keyword>
<evidence type="ECO:0000256" key="2">
    <source>
        <dbReference type="ARBA" id="ARBA00012637"/>
    </source>
</evidence>
<evidence type="ECO:0000256" key="5">
    <source>
        <dbReference type="ARBA" id="ARBA00023002"/>
    </source>
</evidence>
<comment type="catalytic activity">
    <reaction evidence="7">
        <text>a quinone + NADH + H(+) = a quinol + NAD(+)</text>
        <dbReference type="Rhea" id="RHEA:46160"/>
        <dbReference type="ChEBI" id="CHEBI:15378"/>
        <dbReference type="ChEBI" id="CHEBI:24646"/>
        <dbReference type="ChEBI" id="CHEBI:57540"/>
        <dbReference type="ChEBI" id="CHEBI:57945"/>
        <dbReference type="ChEBI" id="CHEBI:132124"/>
        <dbReference type="EC" id="1.6.5.9"/>
    </reaction>
</comment>
<dbReference type="OrthoDB" id="9781621at2"/>
<dbReference type="InterPro" id="IPR036188">
    <property type="entry name" value="FAD/NAD-bd_sf"/>
</dbReference>
<proteinExistence type="inferred from homology"/>
<gene>
    <name evidence="10" type="ORF">PATL70BA_3095</name>
</gene>
<dbReference type="KEGG" id="cbar:PATL70BA_3095"/>
<dbReference type="GO" id="GO:0050136">
    <property type="term" value="F:NADH dehydrogenase (quinone) (non-electrogenic) activity"/>
    <property type="evidence" value="ECO:0007669"/>
    <property type="project" value="UniProtKB-EC"/>
</dbReference>
<keyword evidence="3" id="KW-0285">Flavoprotein</keyword>
<comment type="similarity">
    <text evidence="1">Belongs to the NADH dehydrogenase family.</text>
</comment>
<evidence type="ECO:0000313" key="10">
    <source>
        <dbReference type="EMBL" id="VDN49014.1"/>
    </source>
</evidence>
<evidence type="ECO:0000256" key="1">
    <source>
        <dbReference type="ARBA" id="ARBA00005272"/>
    </source>
</evidence>
<feature type="transmembrane region" description="Helical" evidence="8">
    <location>
        <begin position="594"/>
        <end position="617"/>
    </location>
</feature>
<dbReference type="PANTHER" id="PTHR43706">
    <property type="entry name" value="NADH DEHYDROGENASE"/>
    <property type="match status" value="1"/>
</dbReference>
<accession>A0A3P7P0W1</accession>
<evidence type="ECO:0000259" key="9">
    <source>
        <dbReference type="Pfam" id="PF07992"/>
    </source>
</evidence>
<evidence type="ECO:0000313" key="11">
    <source>
        <dbReference type="Proteomes" id="UP000279029"/>
    </source>
</evidence>
<evidence type="ECO:0000256" key="4">
    <source>
        <dbReference type="ARBA" id="ARBA00022827"/>
    </source>
</evidence>
<keyword evidence="8" id="KW-0472">Membrane</keyword>